<evidence type="ECO:0000256" key="4">
    <source>
        <dbReference type="ARBA" id="ARBA00022832"/>
    </source>
</evidence>
<dbReference type="Pfam" id="PF00725">
    <property type="entry name" value="3HCDH"/>
    <property type="match status" value="1"/>
</dbReference>
<evidence type="ECO:0000259" key="12">
    <source>
        <dbReference type="Pfam" id="PF02737"/>
    </source>
</evidence>
<dbReference type="AlphaFoldDB" id="A0A1Y1WSM6"/>
<evidence type="ECO:0008006" key="15">
    <source>
        <dbReference type="Google" id="ProtNLM"/>
    </source>
</evidence>
<dbReference type="PIRSF" id="PIRSF000105">
    <property type="entry name" value="HCDH"/>
    <property type="match status" value="1"/>
</dbReference>
<keyword evidence="8" id="KW-0496">Mitochondrion</keyword>
<keyword evidence="7" id="KW-0443">Lipid metabolism</keyword>
<feature type="site" description="Important for catalytic activity" evidence="10">
    <location>
        <position position="166"/>
    </location>
</feature>
<dbReference type="InterPro" id="IPR036291">
    <property type="entry name" value="NAD(P)-bd_dom_sf"/>
</dbReference>
<dbReference type="Gene3D" id="1.10.1040.10">
    <property type="entry name" value="N-(1-d-carboxylethyl)-l-norvaline Dehydrogenase, domain 2"/>
    <property type="match status" value="1"/>
</dbReference>
<evidence type="ECO:0000256" key="10">
    <source>
        <dbReference type="PIRSR" id="PIRSR000105-1"/>
    </source>
</evidence>
<dbReference type="InterPro" id="IPR008927">
    <property type="entry name" value="6-PGluconate_DH-like_C_sf"/>
</dbReference>
<name>A0A1Y1WSM6_9FUNG</name>
<protein>
    <recommendedName>
        <fullName evidence="15">3-hydroxyacyl-CoA dehydrogenase</fullName>
    </recommendedName>
</protein>
<feature type="domain" description="3-hydroxyacyl-CoA dehydrogenase NAD binding" evidence="12">
    <location>
        <begin position="5"/>
        <end position="208"/>
    </location>
</feature>
<keyword evidence="4" id="KW-0276">Fatty acid metabolism</keyword>
<dbReference type="InterPro" id="IPR052242">
    <property type="entry name" value="Mito_3-hydroxyacyl-CoA_DH"/>
</dbReference>
<dbReference type="Proteomes" id="UP000193944">
    <property type="component" value="Unassembled WGS sequence"/>
</dbReference>
<dbReference type="PANTHER" id="PTHR43561">
    <property type="match status" value="1"/>
</dbReference>
<evidence type="ECO:0000313" key="14">
    <source>
        <dbReference type="Proteomes" id="UP000193944"/>
    </source>
</evidence>
<dbReference type="InterPro" id="IPR013328">
    <property type="entry name" value="6PGD_dom2"/>
</dbReference>
<evidence type="ECO:0000256" key="6">
    <source>
        <dbReference type="ARBA" id="ARBA00023027"/>
    </source>
</evidence>
<dbReference type="Pfam" id="PF02737">
    <property type="entry name" value="3HCDH_N"/>
    <property type="match status" value="1"/>
</dbReference>
<dbReference type="OrthoDB" id="5958943at2759"/>
<dbReference type="STRING" id="1754192.A0A1Y1WSM6"/>
<dbReference type="SUPFAM" id="SSF51735">
    <property type="entry name" value="NAD(P)-binding Rossmann-fold domains"/>
    <property type="match status" value="1"/>
</dbReference>
<reference evidence="13 14" key="2">
    <citation type="submission" date="2016-08" db="EMBL/GenBank/DDBJ databases">
        <title>Pervasive Adenine N6-methylation of Active Genes in Fungi.</title>
        <authorList>
            <consortium name="DOE Joint Genome Institute"/>
            <person name="Mondo S.J."/>
            <person name="Dannebaum R.O."/>
            <person name="Kuo R.C."/>
            <person name="Labutti K."/>
            <person name="Haridas S."/>
            <person name="Kuo A."/>
            <person name="Salamov A."/>
            <person name="Ahrendt S.R."/>
            <person name="Lipzen A."/>
            <person name="Sullivan W."/>
            <person name="Andreopoulos W.B."/>
            <person name="Clum A."/>
            <person name="Lindquist E."/>
            <person name="Daum C."/>
            <person name="Ramamoorthy G.K."/>
            <person name="Gryganskyi A."/>
            <person name="Culley D."/>
            <person name="Magnuson J.K."/>
            <person name="James T.Y."/>
            <person name="O'Malley M.A."/>
            <person name="Stajich J.E."/>
            <person name="Spatafora J.W."/>
            <person name="Visel A."/>
            <person name="Grigoriev I.V."/>
        </authorList>
    </citation>
    <scope>NUCLEOTIDE SEQUENCE [LARGE SCALE GENOMIC DNA]</scope>
    <source>
        <strain evidence="13 14">S4</strain>
    </source>
</reference>
<dbReference type="Gene3D" id="3.40.50.720">
    <property type="entry name" value="NAD(P)-binding Rossmann-like Domain"/>
    <property type="match status" value="1"/>
</dbReference>
<keyword evidence="5" id="KW-0560">Oxidoreductase</keyword>
<reference evidence="13 14" key="1">
    <citation type="submission" date="2016-08" db="EMBL/GenBank/DDBJ databases">
        <title>A Parts List for Fungal Cellulosomes Revealed by Comparative Genomics.</title>
        <authorList>
            <consortium name="DOE Joint Genome Institute"/>
            <person name="Haitjema C.H."/>
            <person name="Gilmore S.P."/>
            <person name="Henske J.K."/>
            <person name="Solomon K.V."/>
            <person name="De Groot R."/>
            <person name="Kuo A."/>
            <person name="Mondo S.J."/>
            <person name="Salamov A.A."/>
            <person name="Labutti K."/>
            <person name="Zhao Z."/>
            <person name="Chiniquy J."/>
            <person name="Barry K."/>
            <person name="Brewer H.M."/>
            <person name="Purvine S.O."/>
            <person name="Wright A.T."/>
            <person name="Boxma B."/>
            <person name="Van Alen T."/>
            <person name="Hackstein J.H."/>
            <person name="Baker S.E."/>
            <person name="Grigoriev I.V."/>
            <person name="O'Malley M.A."/>
        </authorList>
    </citation>
    <scope>NUCLEOTIDE SEQUENCE [LARGE SCALE GENOMIC DNA]</scope>
    <source>
        <strain evidence="13 14">S4</strain>
    </source>
</reference>
<organism evidence="13 14">
    <name type="scientific">Anaeromyces robustus</name>
    <dbReference type="NCBI Taxonomy" id="1754192"/>
    <lineage>
        <taxon>Eukaryota</taxon>
        <taxon>Fungi</taxon>
        <taxon>Fungi incertae sedis</taxon>
        <taxon>Chytridiomycota</taxon>
        <taxon>Chytridiomycota incertae sedis</taxon>
        <taxon>Neocallimastigomycetes</taxon>
        <taxon>Neocallimastigales</taxon>
        <taxon>Neocallimastigaceae</taxon>
        <taxon>Anaeromyces</taxon>
    </lineage>
</organism>
<dbReference type="SUPFAM" id="SSF48179">
    <property type="entry name" value="6-phosphogluconate dehydrogenase C-terminal domain-like"/>
    <property type="match status" value="1"/>
</dbReference>
<evidence type="ECO:0000256" key="7">
    <source>
        <dbReference type="ARBA" id="ARBA00023098"/>
    </source>
</evidence>
<dbReference type="NCBIfam" id="NF006143">
    <property type="entry name" value="PRK08293.1"/>
    <property type="match status" value="1"/>
</dbReference>
<proteinExistence type="inferred from homology"/>
<dbReference type="GO" id="GO:0070403">
    <property type="term" value="F:NAD+ binding"/>
    <property type="evidence" value="ECO:0007669"/>
    <property type="project" value="InterPro"/>
</dbReference>
<evidence type="ECO:0000313" key="13">
    <source>
        <dbReference type="EMBL" id="ORX76541.1"/>
    </source>
</evidence>
<dbReference type="InterPro" id="IPR022694">
    <property type="entry name" value="3-OHacyl-CoA_DH"/>
</dbReference>
<evidence type="ECO:0000256" key="2">
    <source>
        <dbReference type="ARBA" id="ARBA00005005"/>
    </source>
</evidence>
<dbReference type="EMBL" id="MCFG01000293">
    <property type="protein sequence ID" value="ORX76541.1"/>
    <property type="molecule type" value="Genomic_DNA"/>
</dbReference>
<evidence type="ECO:0000259" key="11">
    <source>
        <dbReference type="Pfam" id="PF00725"/>
    </source>
</evidence>
<comment type="similarity">
    <text evidence="3">Belongs to the 3-hydroxyacyl-CoA dehydrogenase family.</text>
</comment>
<dbReference type="GO" id="GO:0003857">
    <property type="term" value="F:(3S)-3-hydroxyacyl-CoA dehydrogenase (NAD+) activity"/>
    <property type="evidence" value="ECO:0007669"/>
    <property type="project" value="UniProtKB-EC"/>
</dbReference>
<comment type="caution">
    <text evidence="13">The sequence shown here is derived from an EMBL/GenBank/DDBJ whole genome shotgun (WGS) entry which is preliminary data.</text>
</comment>
<evidence type="ECO:0000256" key="1">
    <source>
        <dbReference type="ARBA" id="ARBA00004305"/>
    </source>
</evidence>
<dbReference type="InterPro" id="IPR006108">
    <property type="entry name" value="3HC_DH_C"/>
</dbReference>
<dbReference type="GO" id="GO:0005759">
    <property type="term" value="C:mitochondrial matrix"/>
    <property type="evidence" value="ECO:0007669"/>
    <property type="project" value="UniProtKB-SubCell"/>
</dbReference>
<dbReference type="InterPro" id="IPR006176">
    <property type="entry name" value="3-OHacyl-CoA_DH_NAD-bd"/>
</dbReference>
<evidence type="ECO:0000256" key="8">
    <source>
        <dbReference type="ARBA" id="ARBA00023128"/>
    </source>
</evidence>
<evidence type="ECO:0000256" key="3">
    <source>
        <dbReference type="ARBA" id="ARBA00009463"/>
    </source>
</evidence>
<evidence type="ECO:0000256" key="5">
    <source>
        <dbReference type="ARBA" id="ARBA00023002"/>
    </source>
</evidence>
<dbReference type="GO" id="GO:0006635">
    <property type="term" value="P:fatty acid beta-oxidation"/>
    <property type="evidence" value="ECO:0007669"/>
    <property type="project" value="TreeGrafter"/>
</dbReference>
<evidence type="ECO:0000256" key="9">
    <source>
        <dbReference type="ARBA" id="ARBA00049556"/>
    </source>
</evidence>
<accession>A0A1Y1WSM6</accession>
<comment type="pathway">
    <text evidence="2">Lipid metabolism; fatty acid beta-oxidation.</text>
</comment>
<dbReference type="PANTHER" id="PTHR43561:SF3">
    <property type="entry name" value="HYDROXYACYL-COENZYME A DEHYDROGENASE, MITOCHONDRIAL"/>
    <property type="match status" value="1"/>
</dbReference>
<comment type="catalytic activity">
    <reaction evidence="9">
        <text>a (3S)-3-hydroxyacyl-CoA + NAD(+) = a 3-oxoacyl-CoA + NADH + H(+)</text>
        <dbReference type="Rhea" id="RHEA:22432"/>
        <dbReference type="ChEBI" id="CHEBI:15378"/>
        <dbReference type="ChEBI" id="CHEBI:57318"/>
        <dbReference type="ChEBI" id="CHEBI:57540"/>
        <dbReference type="ChEBI" id="CHEBI:57945"/>
        <dbReference type="ChEBI" id="CHEBI:90726"/>
        <dbReference type="EC" id="1.1.1.35"/>
    </reaction>
</comment>
<sequence length="312" mass="35370">MTFNKIVVVGGGVLGSQIAFQTAYCGFDVTILLRSEASIERSKPKIESLKKTYLSSIDQMENKLEPYFRGLTKEKELNASQFNELRGKVEKAYKEIKLTTNFEEACHNADLIIESISEIIQEKINLYKKLSEIMEEKTFIVSNTSQLLPSELAPHTSRPEKFLNLHFANSIYRNNTAEIMGHPGTDENTYQEIIQFAEQINMVPLRLNKENRGYILSALLNPFLDASRQLWATGVADPETIDKCWKLSTSSPVGPFFIMDMIGLKTSYNVKLLNPKAREPGTIEYLVANKLKEMIDQGKLGISSGEGFYKYR</sequence>
<comment type="subcellular location">
    <subcellularLocation>
        <location evidence="1">Mitochondrion matrix</location>
    </subcellularLocation>
</comment>
<keyword evidence="6" id="KW-0520">NAD</keyword>
<keyword evidence="14" id="KW-1185">Reference proteome</keyword>
<feature type="domain" description="3-hydroxyacyl-CoA dehydrogenase C-terminal" evidence="11">
    <location>
        <begin position="213"/>
        <end position="311"/>
    </location>
</feature>
<gene>
    <name evidence="13" type="ORF">BCR32DRAFT_329315</name>
</gene>